<dbReference type="GO" id="GO:0016818">
    <property type="term" value="F:hydrolase activity, acting on acid anhydrides, in phosphorus-containing anhydrides"/>
    <property type="evidence" value="ECO:0007669"/>
    <property type="project" value="TreeGrafter"/>
</dbReference>
<evidence type="ECO:0000313" key="8">
    <source>
        <dbReference type="EMBL" id="RFU68695.1"/>
    </source>
</evidence>
<keyword evidence="3" id="KW-0479">Metal-binding</keyword>
<evidence type="ECO:0000256" key="6">
    <source>
        <dbReference type="RuleBase" id="RU003476"/>
    </source>
</evidence>
<dbReference type="InterPro" id="IPR014078">
    <property type="entry name" value="Nudix_YtkD"/>
</dbReference>
<dbReference type="Proteomes" id="UP000264541">
    <property type="component" value="Unassembled WGS sequence"/>
</dbReference>
<evidence type="ECO:0000256" key="3">
    <source>
        <dbReference type="ARBA" id="ARBA00022723"/>
    </source>
</evidence>
<comment type="similarity">
    <text evidence="2 6">Belongs to the Nudix hydrolase family.</text>
</comment>
<keyword evidence="4 6" id="KW-0378">Hydrolase</keyword>
<dbReference type="PANTHER" id="PTHR43758">
    <property type="entry name" value="7,8-DIHYDRO-8-OXOGUANINE TRIPHOSPHATASE"/>
    <property type="match status" value="1"/>
</dbReference>
<dbReference type="InterPro" id="IPR015797">
    <property type="entry name" value="NUDIX_hydrolase-like_dom_sf"/>
</dbReference>
<dbReference type="GO" id="GO:0005737">
    <property type="term" value="C:cytoplasm"/>
    <property type="evidence" value="ECO:0007669"/>
    <property type="project" value="TreeGrafter"/>
</dbReference>
<dbReference type="Gene3D" id="3.90.79.10">
    <property type="entry name" value="Nucleoside Triphosphate Pyrophosphohydrolase"/>
    <property type="match status" value="1"/>
</dbReference>
<dbReference type="PROSITE" id="PS51462">
    <property type="entry name" value="NUDIX"/>
    <property type="match status" value="1"/>
</dbReference>
<dbReference type="Pfam" id="PF00293">
    <property type="entry name" value="NUDIX"/>
    <property type="match status" value="1"/>
</dbReference>
<sequence length="161" mass="18620">MLSFFDKNGHKVEFSTANEAFGEADHVLVLCRWKEQWVLTRHSVRGLEFPGGKKEAGETIEETAKREVFEETGGKAGELLFVGQYRVHSQAGYFIKSIYYTELLRLDSKQDYLETEGPVLKKRLPDSIEEEQEFSFIMKDQILPLSLKRIKELKRTEGKKS</sequence>
<evidence type="ECO:0000256" key="1">
    <source>
        <dbReference type="ARBA" id="ARBA00001946"/>
    </source>
</evidence>
<evidence type="ECO:0000256" key="4">
    <source>
        <dbReference type="ARBA" id="ARBA00022801"/>
    </source>
</evidence>
<dbReference type="PRINTS" id="PR00502">
    <property type="entry name" value="NUDIXFAMILY"/>
</dbReference>
<feature type="domain" description="Nudix hydrolase" evidence="7">
    <location>
        <begin position="20"/>
        <end position="161"/>
    </location>
</feature>
<reference evidence="8 9" key="1">
    <citation type="submission" date="2018-08" db="EMBL/GenBank/DDBJ databases">
        <title>Bacillus chawlae sp. nov., Bacillus glennii sp. nov., and Bacillus saganii sp. nov. Isolated from the Vehicle Assembly Building at Kennedy Space Center where the Viking Spacecraft were Assembled.</title>
        <authorList>
            <person name="Seuylemezian A."/>
            <person name="Vaishampayan P."/>
        </authorList>
    </citation>
    <scope>NUCLEOTIDE SEQUENCE [LARGE SCALE GENOMIC DNA]</scope>
    <source>
        <strain evidence="8 9">V47-23a</strain>
    </source>
</reference>
<dbReference type="AlphaFoldDB" id="A0A372LPU2"/>
<dbReference type="RefSeq" id="WP_117326835.1">
    <property type="nucleotide sequence ID" value="NZ_QVTE01000031.1"/>
</dbReference>
<dbReference type="CDD" id="cd04665">
    <property type="entry name" value="NUDIX_RppH"/>
    <property type="match status" value="1"/>
</dbReference>
<name>A0A372LPU2_9BACI</name>
<dbReference type="OrthoDB" id="9131041at2"/>
<dbReference type="InterPro" id="IPR020476">
    <property type="entry name" value="Nudix_hydrolase"/>
</dbReference>
<keyword evidence="5" id="KW-0460">Magnesium</keyword>
<evidence type="ECO:0000256" key="5">
    <source>
        <dbReference type="ARBA" id="ARBA00022842"/>
    </source>
</evidence>
<evidence type="ECO:0000256" key="2">
    <source>
        <dbReference type="ARBA" id="ARBA00005582"/>
    </source>
</evidence>
<gene>
    <name evidence="8" type="primary">ytkD</name>
    <name evidence="8" type="ORF">D0469_11180</name>
</gene>
<organism evidence="8 9">
    <name type="scientific">Peribacillus saganii</name>
    <dbReference type="NCBI Taxonomy" id="2303992"/>
    <lineage>
        <taxon>Bacteria</taxon>
        <taxon>Bacillati</taxon>
        <taxon>Bacillota</taxon>
        <taxon>Bacilli</taxon>
        <taxon>Bacillales</taxon>
        <taxon>Bacillaceae</taxon>
        <taxon>Peribacillus</taxon>
    </lineage>
</organism>
<dbReference type="GO" id="GO:0046872">
    <property type="term" value="F:metal ion binding"/>
    <property type="evidence" value="ECO:0007669"/>
    <property type="project" value="UniProtKB-KW"/>
</dbReference>
<accession>A0A372LPU2</accession>
<proteinExistence type="inferred from homology"/>
<dbReference type="SUPFAM" id="SSF55811">
    <property type="entry name" value="Nudix"/>
    <property type="match status" value="1"/>
</dbReference>
<comment type="caution">
    <text evidence="8">The sequence shown here is derived from an EMBL/GenBank/DDBJ whole genome shotgun (WGS) entry which is preliminary data.</text>
</comment>
<protein>
    <submittedName>
        <fullName evidence="8">Nucleoside triphosphatase YtkD</fullName>
    </submittedName>
</protein>
<evidence type="ECO:0000259" key="7">
    <source>
        <dbReference type="PROSITE" id="PS51462"/>
    </source>
</evidence>
<dbReference type="EMBL" id="QVTE01000031">
    <property type="protein sequence ID" value="RFU68695.1"/>
    <property type="molecule type" value="Genomic_DNA"/>
</dbReference>
<dbReference type="NCBIfam" id="TIGR02705">
    <property type="entry name" value="nudix_YtkD"/>
    <property type="match status" value="1"/>
</dbReference>
<dbReference type="PANTHER" id="PTHR43758:SF8">
    <property type="entry name" value="8-OXO-DGTP DIPHOSPHATASE YTKD-RELATED"/>
    <property type="match status" value="1"/>
</dbReference>
<keyword evidence="9" id="KW-1185">Reference proteome</keyword>
<comment type="cofactor">
    <cofactor evidence="1">
        <name>Mg(2+)</name>
        <dbReference type="ChEBI" id="CHEBI:18420"/>
    </cofactor>
</comment>
<dbReference type="PROSITE" id="PS00893">
    <property type="entry name" value="NUDIX_BOX"/>
    <property type="match status" value="1"/>
</dbReference>
<dbReference type="InterPro" id="IPR000086">
    <property type="entry name" value="NUDIX_hydrolase_dom"/>
</dbReference>
<dbReference type="InterPro" id="IPR020084">
    <property type="entry name" value="NUDIX_hydrolase_CS"/>
</dbReference>
<evidence type="ECO:0000313" key="9">
    <source>
        <dbReference type="Proteomes" id="UP000264541"/>
    </source>
</evidence>